<evidence type="ECO:0000256" key="3">
    <source>
        <dbReference type="SAM" id="SignalP"/>
    </source>
</evidence>
<evidence type="ECO:0000313" key="4">
    <source>
        <dbReference type="EMBL" id="WOL00749.1"/>
    </source>
</evidence>
<protein>
    <submittedName>
        <fullName evidence="4">Uncharacterized protein</fullName>
    </submittedName>
</protein>
<sequence>MAAASRRFCALLLVATVASSFFTLGSAEDYAGVVRSHFMGLSPRAGSRLLAAEAAVKKGDQCDPSARANACPGIPAKDGTQLLYCCKNHCRNVLSDRNNCGQCGNKCGFGELCCAGKCTAVAYDINSCGECGAVCAPGLRCEYGACGYA</sequence>
<evidence type="ECO:0000313" key="5">
    <source>
        <dbReference type="Proteomes" id="UP001327560"/>
    </source>
</evidence>
<dbReference type="AlphaFoldDB" id="A0AAQ3Q7R4"/>
<dbReference type="Proteomes" id="UP001327560">
    <property type="component" value="Chromosome 3"/>
</dbReference>
<dbReference type="EMBL" id="CP136892">
    <property type="protein sequence ID" value="WOL00749.1"/>
    <property type="molecule type" value="Genomic_DNA"/>
</dbReference>
<name>A0AAQ3Q7R4_9LILI</name>
<comment type="similarity">
    <text evidence="1">Belongs to the STIG1 family.</text>
</comment>
<feature type="signal peptide" evidence="3">
    <location>
        <begin position="1"/>
        <end position="27"/>
    </location>
</feature>
<accession>A0AAQ3Q7R4</accession>
<keyword evidence="2 3" id="KW-0732">Signal</keyword>
<keyword evidence="5" id="KW-1185">Reference proteome</keyword>
<evidence type="ECO:0000256" key="1">
    <source>
        <dbReference type="ARBA" id="ARBA00006010"/>
    </source>
</evidence>
<gene>
    <name evidence="4" type="ORF">Cni_G09462</name>
</gene>
<dbReference type="PANTHER" id="PTHR33227">
    <property type="entry name" value="STIGMA-SPECIFIC STIG1-LIKE PROTEIN 3"/>
    <property type="match status" value="1"/>
</dbReference>
<dbReference type="Pfam" id="PF04885">
    <property type="entry name" value="Stig1"/>
    <property type="match status" value="1"/>
</dbReference>
<dbReference type="PANTHER" id="PTHR33227:SF6">
    <property type="entry name" value="PROTEIN GRIM REAPER"/>
    <property type="match status" value="1"/>
</dbReference>
<evidence type="ECO:0000256" key="2">
    <source>
        <dbReference type="ARBA" id="ARBA00022729"/>
    </source>
</evidence>
<feature type="chain" id="PRO_5042839198" evidence="3">
    <location>
        <begin position="28"/>
        <end position="149"/>
    </location>
</feature>
<proteinExistence type="inferred from homology"/>
<organism evidence="4 5">
    <name type="scientific">Canna indica</name>
    <name type="common">Indian-shot</name>
    <dbReference type="NCBI Taxonomy" id="4628"/>
    <lineage>
        <taxon>Eukaryota</taxon>
        <taxon>Viridiplantae</taxon>
        <taxon>Streptophyta</taxon>
        <taxon>Embryophyta</taxon>
        <taxon>Tracheophyta</taxon>
        <taxon>Spermatophyta</taxon>
        <taxon>Magnoliopsida</taxon>
        <taxon>Liliopsida</taxon>
        <taxon>Zingiberales</taxon>
        <taxon>Cannaceae</taxon>
        <taxon>Canna</taxon>
    </lineage>
</organism>
<reference evidence="4 5" key="1">
    <citation type="submission" date="2023-10" db="EMBL/GenBank/DDBJ databases">
        <title>Chromosome-scale genome assembly provides insights into flower coloration mechanisms of Canna indica.</title>
        <authorList>
            <person name="Li C."/>
        </authorList>
    </citation>
    <scope>NUCLEOTIDE SEQUENCE [LARGE SCALE GENOMIC DNA]</scope>
    <source>
        <tissue evidence="4">Flower</tissue>
    </source>
</reference>
<dbReference type="InterPro" id="IPR006969">
    <property type="entry name" value="Stig-like"/>
</dbReference>